<sequence length="138" mass="15557">MLSGPWSLDWMHDLNQGDVGVIFSARKKPVMGASAVAGRKKGGQDDRRRRKAGWVFRHTLSSLKKVARLPSKDRGEVLKILKKSERRRKDGSGFIQSRVVSSQVSSDVAASSASVTNDWKHWVVMHGGRESYWGYFQR</sequence>
<dbReference type="AlphaFoldDB" id="A0A2Z6MAS9"/>
<proteinExistence type="predicted"/>
<reference evidence="2" key="1">
    <citation type="journal article" date="2017" name="Front. Plant Sci.">
        <title>Climate Clever Clovers: New Paradigm to Reduce the Environmental Footprint of Ruminants by Breeding Low Methanogenic Forages Utilizing Haplotype Variation.</title>
        <authorList>
            <person name="Kaur P."/>
            <person name="Appels R."/>
            <person name="Bayer P.E."/>
            <person name="Keeble-Gagnere G."/>
            <person name="Wang J."/>
            <person name="Hirakawa H."/>
            <person name="Shirasawa K."/>
            <person name="Vercoe P."/>
            <person name="Stefanova K."/>
            <person name="Durmic Z."/>
            <person name="Nichols P."/>
            <person name="Revell C."/>
            <person name="Isobe S.N."/>
            <person name="Edwards D."/>
            <person name="Erskine W."/>
        </authorList>
    </citation>
    <scope>NUCLEOTIDE SEQUENCE [LARGE SCALE GENOMIC DNA]</scope>
    <source>
        <strain evidence="2">cv. Daliak</strain>
    </source>
</reference>
<dbReference type="Proteomes" id="UP000242715">
    <property type="component" value="Unassembled WGS sequence"/>
</dbReference>
<accession>A0A2Z6MAS9</accession>
<evidence type="ECO:0008006" key="3">
    <source>
        <dbReference type="Google" id="ProtNLM"/>
    </source>
</evidence>
<gene>
    <name evidence="1" type="ORF">TSUD_59520</name>
</gene>
<keyword evidence="2" id="KW-1185">Reference proteome</keyword>
<organism evidence="1 2">
    <name type="scientific">Trifolium subterraneum</name>
    <name type="common">Subterranean clover</name>
    <dbReference type="NCBI Taxonomy" id="3900"/>
    <lineage>
        <taxon>Eukaryota</taxon>
        <taxon>Viridiplantae</taxon>
        <taxon>Streptophyta</taxon>
        <taxon>Embryophyta</taxon>
        <taxon>Tracheophyta</taxon>
        <taxon>Spermatophyta</taxon>
        <taxon>Magnoliopsida</taxon>
        <taxon>eudicotyledons</taxon>
        <taxon>Gunneridae</taxon>
        <taxon>Pentapetalae</taxon>
        <taxon>rosids</taxon>
        <taxon>fabids</taxon>
        <taxon>Fabales</taxon>
        <taxon>Fabaceae</taxon>
        <taxon>Papilionoideae</taxon>
        <taxon>50 kb inversion clade</taxon>
        <taxon>NPAAA clade</taxon>
        <taxon>Hologalegina</taxon>
        <taxon>IRL clade</taxon>
        <taxon>Trifolieae</taxon>
        <taxon>Trifolium</taxon>
    </lineage>
</organism>
<evidence type="ECO:0000313" key="2">
    <source>
        <dbReference type="Proteomes" id="UP000242715"/>
    </source>
</evidence>
<evidence type="ECO:0000313" key="1">
    <source>
        <dbReference type="EMBL" id="GAU28941.1"/>
    </source>
</evidence>
<name>A0A2Z6MAS9_TRISU</name>
<dbReference type="EMBL" id="DF973383">
    <property type="protein sequence ID" value="GAU28941.1"/>
    <property type="molecule type" value="Genomic_DNA"/>
</dbReference>
<protein>
    <recommendedName>
        <fullName evidence="3">DUF4283 domain-containing protein</fullName>
    </recommendedName>
</protein>